<evidence type="ECO:0000313" key="3">
    <source>
        <dbReference type="Proteomes" id="UP001162640"/>
    </source>
</evidence>
<protein>
    <submittedName>
        <fullName evidence="2">Uncharacterized protein</fullName>
    </submittedName>
</protein>
<reference evidence="3" key="1">
    <citation type="journal article" date="2023" name="Commun. Biol.">
        <title>Genome analysis of Parmales, the sister group of diatoms, reveals the evolutionary specialization of diatoms from phago-mixotrophs to photoautotrophs.</title>
        <authorList>
            <person name="Ban H."/>
            <person name="Sato S."/>
            <person name="Yoshikawa S."/>
            <person name="Yamada K."/>
            <person name="Nakamura Y."/>
            <person name="Ichinomiya M."/>
            <person name="Sato N."/>
            <person name="Blanc-Mathieu R."/>
            <person name="Endo H."/>
            <person name="Kuwata A."/>
            <person name="Ogata H."/>
        </authorList>
    </citation>
    <scope>NUCLEOTIDE SEQUENCE [LARGE SCALE GENOMIC DNA]</scope>
</reference>
<sequence length="176" mass="20503">MNTPTRPAPATPKSMPARNMLARTPNGENDLSSIGSSRKSSTKKKKKKSLYSWENTNPKGEETEHEKMLRLSSRESIYTTRVAEPYHPSNESEGWYIRSEAEPCPQHVDFRVVMSEHDFAEFQARRRRHYDNIKHKKRFTPNKENVEMGHHRTPYIDKGLVEKGLYRGNAMQTTFH</sequence>
<comment type="caution">
    <text evidence="2">The sequence shown here is derived from an EMBL/GenBank/DDBJ whole genome shotgun (WGS) entry which is preliminary data.</text>
</comment>
<evidence type="ECO:0000313" key="2">
    <source>
        <dbReference type="EMBL" id="GMH59102.1"/>
    </source>
</evidence>
<evidence type="ECO:0000256" key="1">
    <source>
        <dbReference type="SAM" id="MobiDB-lite"/>
    </source>
</evidence>
<feature type="compositionally biased region" description="Basic and acidic residues" evidence="1">
    <location>
        <begin position="59"/>
        <end position="69"/>
    </location>
</feature>
<feature type="compositionally biased region" description="Pro residues" evidence="1">
    <location>
        <begin position="1"/>
        <end position="10"/>
    </location>
</feature>
<name>A0A9W7DXV1_9STRA</name>
<gene>
    <name evidence="2" type="ORF">TL16_g02761</name>
</gene>
<accession>A0A9W7DXV1</accession>
<feature type="compositionally biased region" description="Basic residues" evidence="1">
    <location>
        <begin position="40"/>
        <end position="49"/>
    </location>
</feature>
<proteinExistence type="predicted"/>
<dbReference type="EMBL" id="BLQM01000069">
    <property type="protein sequence ID" value="GMH59102.1"/>
    <property type="molecule type" value="Genomic_DNA"/>
</dbReference>
<dbReference type="AlphaFoldDB" id="A0A9W7DXV1"/>
<feature type="region of interest" description="Disordered" evidence="1">
    <location>
        <begin position="1"/>
        <end position="69"/>
    </location>
</feature>
<dbReference type="Proteomes" id="UP001162640">
    <property type="component" value="Unassembled WGS sequence"/>
</dbReference>
<organism evidence="2 3">
    <name type="scientific">Triparma laevis f. inornata</name>
    <dbReference type="NCBI Taxonomy" id="1714386"/>
    <lineage>
        <taxon>Eukaryota</taxon>
        <taxon>Sar</taxon>
        <taxon>Stramenopiles</taxon>
        <taxon>Ochrophyta</taxon>
        <taxon>Bolidophyceae</taxon>
        <taxon>Parmales</taxon>
        <taxon>Triparmaceae</taxon>
        <taxon>Triparma</taxon>
    </lineage>
</organism>